<accession>A0A7U2NQC8</accession>
<dbReference type="VEuPathDB" id="FungiDB:JI435_135190"/>
<proteinExistence type="predicted"/>
<reference evidence="3" key="1">
    <citation type="journal article" date="2021" name="BMC Genomics">
        <title>Chromosome-level genome assembly and manually-curated proteome of model necrotroph Parastagonospora nodorum Sn15 reveals a genome-wide trove of candidate effector homologs, and redundancy of virulence-related functions within an accessory chromosome.</title>
        <authorList>
            <person name="Bertazzoni S."/>
            <person name="Jones D.A.B."/>
            <person name="Phan H.T."/>
            <person name="Tan K.-C."/>
            <person name="Hane J.K."/>
        </authorList>
    </citation>
    <scope>NUCLEOTIDE SEQUENCE [LARGE SCALE GENOMIC DNA]</scope>
    <source>
        <strain evidence="3">SN15 / ATCC MYA-4574 / FGSC 10173)</strain>
    </source>
</reference>
<dbReference type="OrthoDB" id="5397557at2759"/>
<dbReference type="AlphaFoldDB" id="A0A7U2NQC8"/>
<dbReference type="InterPro" id="IPR036047">
    <property type="entry name" value="F-box-like_dom_sf"/>
</dbReference>
<keyword evidence="3" id="KW-1185">Reference proteome</keyword>
<protein>
    <recommendedName>
        <fullName evidence="1">F-box domain-containing protein</fullName>
    </recommendedName>
</protein>
<sequence length="435" mass="49647">MMVFGVIQNGPLTPCIDWNLLATVYGGTRRAFCHHVRAEQPGTVASNDRFPHFLRLPLELQRHILTFCDSASLFQLMHVSATVRDEAKKLFWSESTTRYHVYGYWLFSGGHPAYSCHDPESLAYMRYIEVDFNPYTPPTFSGWEGGQLGWLLQSKRLPSGYVAEQFAKFWTTLRSRFPSVVDVVLSTEFGSHSFGSPAPSELTKLAEGCPEAISVSVSCLLGRKPHSSRIPSRHIWHKTRRNNSSSTWTLVDPAWTRQSIFPPMKKFAGPVGSYISLAYNEQKFFHLSLARPLLIMQATEAYYLHFRPGPGVCPITGCGQEFEVPSQWVAHFIEADHNAKELCPPPCEPFQDLFKLHDASLALLEQRIDCTWARMQAAWGEEGSQQRDEMKQNFLQQLEYDPLYAEEKSPDESSLWRIYQKSLNDDWDECCPSTD</sequence>
<organism evidence="2 3">
    <name type="scientific">Phaeosphaeria nodorum (strain SN15 / ATCC MYA-4574 / FGSC 10173)</name>
    <name type="common">Glume blotch fungus</name>
    <name type="synonym">Parastagonospora nodorum</name>
    <dbReference type="NCBI Taxonomy" id="321614"/>
    <lineage>
        <taxon>Eukaryota</taxon>
        <taxon>Fungi</taxon>
        <taxon>Dikarya</taxon>
        <taxon>Ascomycota</taxon>
        <taxon>Pezizomycotina</taxon>
        <taxon>Dothideomycetes</taxon>
        <taxon>Pleosporomycetidae</taxon>
        <taxon>Pleosporales</taxon>
        <taxon>Pleosporineae</taxon>
        <taxon>Phaeosphaeriaceae</taxon>
        <taxon>Parastagonospora</taxon>
    </lineage>
</organism>
<evidence type="ECO:0000313" key="2">
    <source>
        <dbReference type="EMBL" id="QRD06615.1"/>
    </source>
</evidence>
<dbReference type="EMBL" id="CP069043">
    <property type="protein sequence ID" value="QRD06615.1"/>
    <property type="molecule type" value="Genomic_DNA"/>
</dbReference>
<evidence type="ECO:0000313" key="3">
    <source>
        <dbReference type="Proteomes" id="UP000663193"/>
    </source>
</evidence>
<dbReference type="SUPFAM" id="SSF81383">
    <property type="entry name" value="F-box domain"/>
    <property type="match status" value="1"/>
</dbReference>
<feature type="domain" description="F-box" evidence="1">
    <location>
        <begin position="53"/>
        <end position="84"/>
    </location>
</feature>
<evidence type="ECO:0000259" key="1">
    <source>
        <dbReference type="Pfam" id="PF00646"/>
    </source>
</evidence>
<dbReference type="Pfam" id="PF00646">
    <property type="entry name" value="F-box"/>
    <property type="match status" value="1"/>
</dbReference>
<gene>
    <name evidence="2" type="ORF">JI435_135190</name>
</gene>
<dbReference type="InterPro" id="IPR001810">
    <property type="entry name" value="F-box_dom"/>
</dbReference>
<name>A0A7U2NQC8_PHANO</name>
<dbReference type="Proteomes" id="UP000663193">
    <property type="component" value="Chromosome 21"/>
</dbReference>